<feature type="coiled-coil region" evidence="2">
    <location>
        <begin position="38"/>
        <end position="65"/>
    </location>
</feature>
<accession>A0A3M8DPW2</accession>
<comment type="caution">
    <text evidence="4">The sequence shown here is derived from an EMBL/GenBank/DDBJ whole genome shotgun (WGS) entry which is preliminary data.</text>
</comment>
<dbReference type="Proteomes" id="UP000269573">
    <property type="component" value="Unassembled WGS sequence"/>
</dbReference>
<dbReference type="InterPro" id="IPR054612">
    <property type="entry name" value="Phage_capsid-like_C"/>
</dbReference>
<keyword evidence="5" id="KW-1185">Reference proteome</keyword>
<organism evidence="4 5">
    <name type="scientific">Brevibacillus nitrificans</name>
    <dbReference type="NCBI Taxonomy" id="651560"/>
    <lineage>
        <taxon>Bacteria</taxon>
        <taxon>Bacillati</taxon>
        <taxon>Bacillota</taxon>
        <taxon>Bacilli</taxon>
        <taxon>Bacillales</taxon>
        <taxon>Paenibacillaceae</taxon>
        <taxon>Brevibacillus</taxon>
    </lineage>
</organism>
<dbReference type="NCBIfam" id="TIGR01554">
    <property type="entry name" value="major_cap_HK97"/>
    <property type="match status" value="1"/>
</dbReference>
<comment type="subcellular location">
    <subcellularLocation>
        <location evidence="1">Virion</location>
    </subcellularLocation>
</comment>
<evidence type="ECO:0000256" key="1">
    <source>
        <dbReference type="ARBA" id="ARBA00004328"/>
    </source>
</evidence>
<name>A0A3M8DPW2_9BACL</name>
<dbReference type="GeneID" id="301133991"/>
<dbReference type="EMBL" id="RHHU01000002">
    <property type="protein sequence ID" value="RNB90163.1"/>
    <property type="molecule type" value="Genomic_DNA"/>
</dbReference>
<evidence type="ECO:0000259" key="3">
    <source>
        <dbReference type="Pfam" id="PF05065"/>
    </source>
</evidence>
<proteinExistence type="predicted"/>
<feature type="domain" description="Phage capsid-like C-terminal" evidence="3">
    <location>
        <begin position="123"/>
        <end position="372"/>
    </location>
</feature>
<dbReference type="SUPFAM" id="SSF56563">
    <property type="entry name" value="Major capsid protein gp5"/>
    <property type="match status" value="1"/>
</dbReference>
<evidence type="ECO:0000313" key="4">
    <source>
        <dbReference type="EMBL" id="RNB90163.1"/>
    </source>
</evidence>
<evidence type="ECO:0000256" key="2">
    <source>
        <dbReference type="SAM" id="Coils"/>
    </source>
</evidence>
<dbReference type="AlphaFoldDB" id="A0A3M8DPW2"/>
<sequence length="377" mass="42112">MNLYELKMALKTVGDQLKDTENQIVVKAGDPFTPIEDVQALKAKKIELQERFNVLKDQHDQEEEQVRASLERSRTHLDGVEDPKAKVTAAKAELIRATIRSRDVSPDVKAALGDRNSTGGEKILPSTMTKELLHEPFVKNPLRNTSTYTNVTNLEIPKITFTLDDDDFIADTETAKEIKAEGDVVSFGRNKFKVFVPLSETILAATDTNLVQTVDQGLESGLAAKEKKVAFAKTPKAGEESMSFYGAGIKEVTGTDKYKAIKNAIADLHEDYRENAKIIMRYADYSEIIETLANGNATLYNAQPEQVLGKPVVFCDSAVDPVVGDFRFSHFNYDPQMIYDRDKDVKTGVELFVLTAWFDHKIKLKSAFRVTKVVPEV</sequence>
<dbReference type="RefSeq" id="WP_122922029.1">
    <property type="nucleotide sequence ID" value="NZ_RHHU01000002.1"/>
</dbReference>
<dbReference type="InterPro" id="IPR024455">
    <property type="entry name" value="Phage_capsid"/>
</dbReference>
<dbReference type="Pfam" id="PF05065">
    <property type="entry name" value="Phage_capsid"/>
    <property type="match status" value="1"/>
</dbReference>
<keyword evidence="2" id="KW-0175">Coiled coil</keyword>
<protein>
    <submittedName>
        <fullName evidence="4">Phage major capsid protein</fullName>
    </submittedName>
</protein>
<gene>
    <name evidence="4" type="ORF">EDM59_01570</name>
</gene>
<evidence type="ECO:0000313" key="5">
    <source>
        <dbReference type="Proteomes" id="UP000269573"/>
    </source>
</evidence>
<reference evidence="4 5" key="1">
    <citation type="submission" date="2018-10" db="EMBL/GenBank/DDBJ databases">
        <title>Phylogenomics of Brevibacillus.</title>
        <authorList>
            <person name="Dunlap C."/>
        </authorList>
    </citation>
    <scope>NUCLEOTIDE SEQUENCE [LARGE SCALE GENOMIC DNA]</scope>
    <source>
        <strain evidence="4 5">JCM 15774</strain>
    </source>
</reference>